<dbReference type="EMBL" id="VLLF01000003">
    <property type="protein sequence ID" value="TWI89578.1"/>
    <property type="molecule type" value="Genomic_DNA"/>
</dbReference>
<dbReference type="InterPro" id="IPR038404">
    <property type="entry name" value="TRAP_DctP_sf"/>
</dbReference>
<dbReference type="NCBIfam" id="NF037995">
    <property type="entry name" value="TRAP_S1"/>
    <property type="match status" value="1"/>
</dbReference>
<keyword evidence="4" id="KW-1185">Reference proteome</keyword>
<feature type="signal peptide" evidence="2">
    <location>
        <begin position="1"/>
        <end position="21"/>
    </location>
</feature>
<dbReference type="PANTHER" id="PTHR33376">
    <property type="match status" value="1"/>
</dbReference>
<proteinExistence type="predicted"/>
<dbReference type="Pfam" id="PF03480">
    <property type="entry name" value="DctP"/>
    <property type="match status" value="1"/>
</dbReference>
<feature type="chain" id="PRO_5022071451" evidence="2">
    <location>
        <begin position="22"/>
        <end position="327"/>
    </location>
</feature>
<evidence type="ECO:0000256" key="1">
    <source>
        <dbReference type="ARBA" id="ARBA00022729"/>
    </source>
</evidence>
<dbReference type="PANTHER" id="PTHR33376:SF4">
    <property type="entry name" value="SIALIC ACID-BINDING PERIPLASMIC PROTEIN SIAP"/>
    <property type="match status" value="1"/>
</dbReference>
<dbReference type="AlphaFoldDB" id="A0A562T8J9"/>
<dbReference type="OrthoDB" id="8673861at2"/>
<evidence type="ECO:0000313" key="3">
    <source>
        <dbReference type="EMBL" id="TWI89578.1"/>
    </source>
</evidence>
<evidence type="ECO:0000256" key="2">
    <source>
        <dbReference type="SAM" id="SignalP"/>
    </source>
</evidence>
<dbReference type="RefSeq" id="WP_145342324.1">
    <property type="nucleotide sequence ID" value="NZ_SMLY01000066.1"/>
</dbReference>
<reference evidence="3 4" key="1">
    <citation type="submission" date="2019-07" db="EMBL/GenBank/DDBJ databases">
        <title>Genomic Encyclopedia of Archaeal and Bacterial Type Strains, Phase II (KMG-II): from individual species to whole genera.</title>
        <authorList>
            <person name="Goeker M."/>
        </authorList>
    </citation>
    <scope>NUCLEOTIDE SEQUENCE [LARGE SCALE GENOMIC DNA]</scope>
    <source>
        <strain evidence="3 4">ATCC BAA-252</strain>
    </source>
</reference>
<accession>A0A562T8J9</accession>
<dbReference type="InterPro" id="IPR018389">
    <property type="entry name" value="DctP_fam"/>
</dbReference>
<organism evidence="3 4">
    <name type="scientific">Roseibium hamelinense</name>
    <dbReference type="NCBI Taxonomy" id="150831"/>
    <lineage>
        <taxon>Bacteria</taxon>
        <taxon>Pseudomonadati</taxon>
        <taxon>Pseudomonadota</taxon>
        <taxon>Alphaproteobacteria</taxon>
        <taxon>Hyphomicrobiales</taxon>
        <taxon>Stappiaceae</taxon>
        <taxon>Roseibium</taxon>
    </lineage>
</organism>
<keyword evidence="1 2" id="KW-0732">Signal</keyword>
<dbReference type="Proteomes" id="UP000320593">
    <property type="component" value="Unassembled WGS sequence"/>
</dbReference>
<name>A0A562T8J9_9HYPH</name>
<gene>
    <name evidence="3" type="ORF">JM93_01782</name>
</gene>
<evidence type="ECO:0000313" key="4">
    <source>
        <dbReference type="Proteomes" id="UP000320593"/>
    </source>
</evidence>
<dbReference type="GO" id="GO:0055085">
    <property type="term" value="P:transmembrane transport"/>
    <property type="evidence" value="ECO:0007669"/>
    <property type="project" value="InterPro"/>
</dbReference>
<sequence length="327" mass="35343">MLLRTFAVTLAALVMSTCASVGETIKVTLQLPENHYLAQNWRDFGDIVSQKTVGDLKVQLFPSAELFKDNQVPSAVGTGAVEAGSASLVQYAAAVPAVNVVSLPFLLDNEIKLKKATAPGSRLRQILDEAILKATNNRVLWWQSYGRNIYLSKGAPLIKPDDFIGKRVRTYGQVQDWTVEALGGIPMRVSGSQQYLAYESGSVDVGMTATTGVETRELYKVMDTLTLSHDSAVEFVAVMNNDFFERLSDEKQQAILDAAAQVEAQLAGFVHADEAAAADRLRGKMSVITLTEPQRAAFRAATAGVRKRFLDLSGDTGKAVLGAAESL</sequence>
<dbReference type="Gene3D" id="3.40.190.170">
    <property type="entry name" value="Bacterial extracellular solute-binding protein, family 7"/>
    <property type="match status" value="1"/>
</dbReference>
<protein>
    <submittedName>
        <fullName evidence="3">C4-dicarboxylate-binding protein DctP</fullName>
    </submittedName>
</protein>
<comment type="caution">
    <text evidence="3">The sequence shown here is derived from an EMBL/GenBank/DDBJ whole genome shotgun (WGS) entry which is preliminary data.</text>
</comment>